<sequence length="258" mass="28458">MIAFDCHAHVYERLEPVPGARYVPDAPAPLETWLQMQTDHGLRGGVIVQVSFLGTDNSQLLQALSRLAPSRFAGIACIGLDATEAEVRDLAEAGVRGVRWNLVSGAALPDVADPQVRRFLSLLQAHDMHVEVQLESPRWEAYLPSLAPSPVPVVIDHMGLPASADPRSEPWLNALEACTDRDPFFVKLSAPYRGVPDARAHLDRLTWLLPEDRFVWGSDWPHTRFEDVASYPGDLGELADRLDDRDAARVLYGLSTPG</sequence>
<keyword evidence="3" id="KW-1185">Reference proteome</keyword>
<gene>
    <name evidence="2" type="ORF">GCM10011534_36150</name>
</gene>
<reference evidence="2" key="1">
    <citation type="journal article" date="2014" name="Int. J. Syst. Evol. Microbiol.">
        <title>Complete genome sequence of Corynebacterium casei LMG S-19264T (=DSM 44701T), isolated from a smear-ripened cheese.</title>
        <authorList>
            <consortium name="US DOE Joint Genome Institute (JGI-PGF)"/>
            <person name="Walter F."/>
            <person name="Albersmeier A."/>
            <person name="Kalinowski J."/>
            <person name="Ruckert C."/>
        </authorList>
    </citation>
    <scope>NUCLEOTIDE SEQUENCE</scope>
    <source>
        <strain evidence="2">CGMCC 1.6293</strain>
    </source>
</reference>
<dbReference type="Proteomes" id="UP000649829">
    <property type="component" value="Unassembled WGS sequence"/>
</dbReference>
<comment type="caution">
    <text evidence="2">The sequence shown here is derived from an EMBL/GenBank/DDBJ whole genome shotgun (WGS) entry which is preliminary data.</text>
</comment>
<organism evidence="2 3">
    <name type="scientific">Pseudooceanicola nanhaiensis</name>
    <dbReference type="NCBI Taxonomy" id="375761"/>
    <lineage>
        <taxon>Bacteria</taxon>
        <taxon>Pseudomonadati</taxon>
        <taxon>Pseudomonadota</taxon>
        <taxon>Alphaproteobacteria</taxon>
        <taxon>Rhodobacterales</taxon>
        <taxon>Paracoccaceae</taxon>
        <taxon>Pseudooceanicola</taxon>
    </lineage>
</organism>
<dbReference type="InterPro" id="IPR052358">
    <property type="entry name" value="Aro_Compnd_Degr_Hydrolases"/>
</dbReference>
<dbReference type="PANTHER" id="PTHR35563">
    <property type="entry name" value="BARREL METAL-DEPENDENT HYDROLASE, PUTATIVE (AFU_ORTHOLOGUE AFUA_1G16240)-RELATED"/>
    <property type="match status" value="1"/>
</dbReference>
<dbReference type="SUPFAM" id="SSF51556">
    <property type="entry name" value="Metallo-dependent hydrolases"/>
    <property type="match status" value="1"/>
</dbReference>
<dbReference type="AlphaFoldDB" id="A0A917T5U5"/>
<feature type="domain" description="Amidohydrolase-related" evidence="1">
    <location>
        <begin position="5"/>
        <end position="253"/>
    </location>
</feature>
<dbReference type="RefSeq" id="WP_028288259.1">
    <property type="nucleotide sequence ID" value="NZ_BMLF01000003.1"/>
</dbReference>
<dbReference type="InterPro" id="IPR006680">
    <property type="entry name" value="Amidohydro-rel"/>
</dbReference>
<evidence type="ECO:0000259" key="1">
    <source>
        <dbReference type="Pfam" id="PF04909"/>
    </source>
</evidence>
<protein>
    <submittedName>
        <fullName evidence="2">Membrane protein</fullName>
    </submittedName>
</protein>
<dbReference type="EMBL" id="BMLF01000003">
    <property type="protein sequence ID" value="GGM10859.1"/>
    <property type="molecule type" value="Genomic_DNA"/>
</dbReference>
<dbReference type="PANTHER" id="PTHR35563:SF2">
    <property type="entry name" value="BARREL METAL-DEPENDENT HYDROLASE, PUTATIVE (AFU_ORTHOLOGUE AFUA_1G16240)-RELATED"/>
    <property type="match status" value="1"/>
</dbReference>
<evidence type="ECO:0000313" key="2">
    <source>
        <dbReference type="EMBL" id="GGM10859.1"/>
    </source>
</evidence>
<evidence type="ECO:0000313" key="3">
    <source>
        <dbReference type="Proteomes" id="UP000649829"/>
    </source>
</evidence>
<dbReference type="Gene3D" id="3.20.20.140">
    <property type="entry name" value="Metal-dependent hydrolases"/>
    <property type="match status" value="1"/>
</dbReference>
<proteinExistence type="predicted"/>
<accession>A0A917T5U5</accession>
<dbReference type="GO" id="GO:0016787">
    <property type="term" value="F:hydrolase activity"/>
    <property type="evidence" value="ECO:0007669"/>
    <property type="project" value="InterPro"/>
</dbReference>
<dbReference type="InterPro" id="IPR032466">
    <property type="entry name" value="Metal_Hydrolase"/>
</dbReference>
<reference evidence="2" key="2">
    <citation type="submission" date="2020-09" db="EMBL/GenBank/DDBJ databases">
        <authorList>
            <person name="Sun Q."/>
            <person name="Zhou Y."/>
        </authorList>
    </citation>
    <scope>NUCLEOTIDE SEQUENCE</scope>
    <source>
        <strain evidence="2">CGMCC 1.6293</strain>
    </source>
</reference>
<dbReference type="Pfam" id="PF04909">
    <property type="entry name" value="Amidohydro_2"/>
    <property type="match status" value="1"/>
</dbReference>
<name>A0A917T5U5_9RHOB</name>